<keyword evidence="3" id="KW-1185">Reference proteome</keyword>
<proteinExistence type="predicted"/>
<organism evidence="2 3">
    <name type="scientific">Solanum tuberosum</name>
    <name type="common">Potato</name>
    <dbReference type="NCBI Taxonomy" id="4113"/>
    <lineage>
        <taxon>Eukaryota</taxon>
        <taxon>Viridiplantae</taxon>
        <taxon>Streptophyta</taxon>
        <taxon>Embryophyta</taxon>
        <taxon>Tracheophyta</taxon>
        <taxon>Spermatophyta</taxon>
        <taxon>Magnoliopsida</taxon>
        <taxon>eudicotyledons</taxon>
        <taxon>Gunneridae</taxon>
        <taxon>Pentapetalae</taxon>
        <taxon>asterids</taxon>
        <taxon>lamiids</taxon>
        <taxon>Solanales</taxon>
        <taxon>Solanaceae</taxon>
        <taxon>Solanoideae</taxon>
        <taxon>Solaneae</taxon>
        <taxon>Solanum</taxon>
    </lineage>
</organism>
<dbReference type="EnsemblPlants" id="PGSC0003DMT400085596">
    <property type="protein sequence ID" value="PGSC0003DMT400085596"/>
    <property type="gene ID" value="PGSC0003DMG400035167"/>
</dbReference>
<evidence type="ECO:0000256" key="1">
    <source>
        <dbReference type="SAM" id="MobiDB-lite"/>
    </source>
</evidence>
<protein>
    <submittedName>
        <fullName evidence="2">Uncharacterized protein</fullName>
    </submittedName>
</protein>
<reference evidence="2" key="2">
    <citation type="submission" date="2015-06" db="UniProtKB">
        <authorList>
            <consortium name="EnsemblPlants"/>
        </authorList>
    </citation>
    <scope>IDENTIFICATION</scope>
    <source>
        <strain evidence="2">DM1-3 516 R44</strain>
    </source>
</reference>
<evidence type="ECO:0000313" key="3">
    <source>
        <dbReference type="Proteomes" id="UP000011115"/>
    </source>
</evidence>
<dbReference type="Proteomes" id="UP000011115">
    <property type="component" value="Unassembled WGS sequence"/>
</dbReference>
<reference evidence="3" key="1">
    <citation type="journal article" date="2011" name="Nature">
        <title>Genome sequence and analysis of the tuber crop potato.</title>
        <authorList>
            <consortium name="The Potato Genome Sequencing Consortium"/>
        </authorList>
    </citation>
    <scope>NUCLEOTIDE SEQUENCE [LARGE SCALE GENOMIC DNA]</scope>
    <source>
        <strain evidence="3">cv. DM1-3 516 R44</strain>
    </source>
</reference>
<dbReference type="HOGENOM" id="CLU_1889419_0_0_1"/>
<feature type="compositionally biased region" description="Polar residues" evidence="1">
    <location>
        <begin position="126"/>
        <end position="135"/>
    </location>
</feature>
<dbReference type="PaxDb" id="4113-PGSC0003DMT400085596"/>
<accession>M1D9U9</accession>
<dbReference type="InParanoid" id="M1D9U9"/>
<feature type="region of interest" description="Disordered" evidence="1">
    <location>
        <begin position="109"/>
        <end position="135"/>
    </location>
</feature>
<evidence type="ECO:0000313" key="2">
    <source>
        <dbReference type="EnsemblPlants" id="PGSC0003DMT400085596"/>
    </source>
</evidence>
<sequence>MHLGSAQSYSDPPKWKLTRRWGGTMGVLATHWAILHPFLPLFQQLRLEGWLSTRREKFFCASPRLMGEATAHRRMDLSSRASPRLVLLITDRGSFCGLALALEGLARKGGTLPQGPRAPPRPLVPLTTSTSGRGP</sequence>
<name>M1D9U9_SOLTU</name>
<dbReference type="AlphaFoldDB" id="M1D9U9"/>
<dbReference type="Gramene" id="PGSC0003DMT400085596">
    <property type="protein sequence ID" value="PGSC0003DMT400085596"/>
    <property type="gene ID" value="PGSC0003DMG400035167"/>
</dbReference>